<proteinExistence type="predicted"/>
<accession>A0ACB9G4X8</accession>
<evidence type="ECO:0000313" key="1">
    <source>
        <dbReference type="EMBL" id="KAI3778120.1"/>
    </source>
</evidence>
<keyword evidence="2" id="KW-1185">Reference proteome</keyword>
<reference evidence="2" key="1">
    <citation type="journal article" date="2022" name="Mol. Ecol. Resour.">
        <title>The genomes of chicory, endive, great burdock and yacon provide insights into Asteraceae palaeo-polyploidization history and plant inulin production.</title>
        <authorList>
            <person name="Fan W."/>
            <person name="Wang S."/>
            <person name="Wang H."/>
            <person name="Wang A."/>
            <person name="Jiang F."/>
            <person name="Liu H."/>
            <person name="Zhao H."/>
            <person name="Xu D."/>
            <person name="Zhang Y."/>
        </authorList>
    </citation>
    <scope>NUCLEOTIDE SEQUENCE [LARGE SCALE GENOMIC DNA]</scope>
    <source>
        <strain evidence="2">cv. Punajuju</strain>
    </source>
</reference>
<comment type="caution">
    <text evidence="1">The sequence shown here is derived from an EMBL/GenBank/DDBJ whole genome shotgun (WGS) entry which is preliminary data.</text>
</comment>
<evidence type="ECO:0000313" key="2">
    <source>
        <dbReference type="Proteomes" id="UP001055811"/>
    </source>
</evidence>
<protein>
    <submittedName>
        <fullName evidence="1">Uncharacterized protein</fullName>
    </submittedName>
</protein>
<sequence length="148" mass="16633">MERVTLQTPRRQPCQKGCGFSSSPATNNFSSMCFSDYYLINERTKLPRITLKSSNNSHPRGLSDHLVRLLSSDDGDSDSASDLKNKSCECFCENKVGSFGSRCRCGGRFCAVHWLPKKHACKYEKKTAGREGLTDFLKENIKPATLHY</sequence>
<gene>
    <name evidence="1" type="ORF">L2E82_07160</name>
</gene>
<dbReference type="Proteomes" id="UP001055811">
    <property type="component" value="Linkage Group LG02"/>
</dbReference>
<organism evidence="1 2">
    <name type="scientific">Cichorium intybus</name>
    <name type="common">Chicory</name>
    <dbReference type="NCBI Taxonomy" id="13427"/>
    <lineage>
        <taxon>Eukaryota</taxon>
        <taxon>Viridiplantae</taxon>
        <taxon>Streptophyta</taxon>
        <taxon>Embryophyta</taxon>
        <taxon>Tracheophyta</taxon>
        <taxon>Spermatophyta</taxon>
        <taxon>Magnoliopsida</taxon>
        <taxon>eudicotyledons</taxon>
        <taxon>Gunneridae</taxon>
        <taxon>Pentapetalae</taxon>
        <taxon>asterids</taxon>
        <taxon>campanulids</taxon>
        <taxon>Asterales</taxon>
        <taxon>Asteraceae</taxon>
        <taxon>Cichorioideae</taxon>
        <taxon>Cichorieae</taxon>
        <taxon>Cichoriinae</taxon>
        <taxon>Cichorium</taxon>
    </lineage>
</organism>
<dbReference type="EMBL" id="CM042010">
    <property type="protein sequence ID" value="KAI3778120.1"/>
    <property type="molecule type" value="Genomic_DNA"/>
</dbReference>
<reference evidence="1 2" key="2">
    <citation type="journal article" date="2022" name="Mol. Ecol. Resour.">
        <title>The genomes of chicory, endive, great burdock and yacon provide insights into Asteraceae paleo-polyploidization history and plant inulin production.</title>
        <authorList>
            <person name="Fan W."/>
            <person name="Wang S."/>
            <person name="Wang H."/>
            <person name="Wang A."/>
            <person name="Jiang F."/>
            <person name="Liu H."/>
            <person name="Zhao H."/>
            <person name="Xu D."/>
            <person name="Zhang Y."/>
        </authorList>
    </citation>
    <scope>NUCLEOTIDE SEQUENCE [LARGE SCALE GENOMIC DNA]</scope>
    <source>
        <strain evidence="2">cv. Punajuju</strain>
        <tissue evidence="1">Leaves</tissue>
    </source>
</reference>
<name>A0ACB9G4X8_CICIN</name>